<comment type="caution">
    <text evidence="2">The sequence shown here is derived from an EMBL/GenBank/DDBJ whole genome shotgun (WGS) entry which is preliminary data.</text>
</comment>
<feature type="transmembrane region" description="Helical" evidence="1">
    <location>
        <begin position="6"/>
        <end position="28"/>
    </location>
</feature>
<protein>
    <submittedName>
        <fullName evidence="2">Cytochrome C oxidase subunit II</fullName>
    </submittedName>
</protein>
<dbReference type="EMBL" id="LVWL01000001">
    <property type="protein sequence ID" value="ORI10767.1"/>
    <property type="molecule type" value="Genomic_DNA"/>
</dbReference>
<evidence type="ECO:0000256" key="1">
    <source>
        <dbReference type="SAM" id="Phobius"/>
    </source>
</evidence>
<accession>A0A1X0U5L4</accession>
<dbReference type="InterPro" id="IPR004714">
    <property type="entry name" value="Cyt_oxidase_maturation_cbb3"/>
</dbReference>
<proteinExistence type="predicted"/>
<dbReference type="Pfam" id="PF03597">
    <property type="entry name" value="FixS"/>
    <property type="match status" value="1"/>
</dbReference>
<keyword evidence="1" id="KW-0812">Transmembrane</keyword>
<dbReference type="AlphaFoldDB" id="A0A1X0U5L4"/>
<gene>
    <name evidence="2" type="ORF">A3835_00105</name>
</gene>
<organism evidence="2 3">
    <name type="scientific">Campylobacter concisus</name>
    <dbReference type="NCBI Taxonomy" id="199"/>
    <lineage>
        <taxon>Bacteria</taxon>
        <taxon>Pseudomonadati</taxon>
        <taxon>Campylobacterota</taxon>
        <taxon>Epsilonproteobacteria</taxon>
        <taxon>Campylobacterales</taxon>
        <taxon>Campylobacteraceae</taxon>
        <taxon>Campylobacter</taxon>
    </lineage>
</organism>
<reference evidence="2 3" key="1">
    <citation type="journal article" date="2017" name="Gene Rep">
        <title>The ribosomal RNA operon (rrn) of Campylobacter concisus supports molecular typing to genomospecies level.</title>
        <authorList>
            <person name="Huq M."/>
            <person name="Van T.T.H."/>
            <person name="Gurtler V."/>
            <person name="Elshagmani E."/>
            <person name="Allemailem K.S."/>
            <person name="Smooker P.M."/>
            <person name="Istivan T.S."/>
        </authorList>
    </citation>
    <scope>NUCLEOTIDE SEQUENCE [LARGE SCALE GENOMIC DNA]</scope>
    <source>
        <strain evidence="2 3">RCH 26</strain>
    </source>
</reference>
<dbReference type="Proteomes" id="UP000192671">
    <property type="component" value="Unassembled WGS sequence"/>
</dbReference>
<evidence type="ECO:0000313" key="2">
    <source>
        <dbReference type="EMBL" id="ORI10767.1"/>
    </source>
</evidence>
<dbReference type="NCBIfam" id="TIGR00847">
    <property type="entry name" value="ccoS"/>
    <property type="match status" value="1"/>
</dbReference>
<sequence length="70" mass="7766">MSGAVVAMMIGVSTLLGACGLAALLWGLKTRQFDDERKFLDGAKFDDEDALNDAYELELRRKEKGYKPPE</sequence>
<name>A0A1X0U5L4_9BACT</name>
<keyword evidence="1" id="KW-1133">Transmembrane helix</keyword>
<evidence type="ECO:0000313" key="3">
    <source>
        <dbReference type="Proteomes" id="UP000192671"/>
    </source>
</evidence>
<keyword evidence="1" id="KW-0472">Membrane</keyword>